<dbReference type="AlphaFoldDB" id="A0AAE9XSW1"/>
<feature type="chain" id="PRO_5042272560" evidence="1">
    <location>
        <begin position="20"/>
        <end position="541"/>
    </location>
</feature>
<dbReference type="EMBL" id="CP116805">
    <property type="protein sequence ID" value="WCL54381.1"/>
    <property type="molecule type" value="Genomic_DNA"/>
</dbReference>
<dbReference type="SUPFAM" id="SSF53474">
    <property type="entry name" value="alpha/beta-Hydrolases"/>
    <property type="match status" value="1"/>
</dbReference>
<reference evidence="2" key="1">
    <citation type="submission" date="2023-01" db="EMBL/GenBank/DDBJ databases">
        <title>The genome sequence of Kordiimonadaceae bacterium 6D33.</title>
        <authorList>
            <person name="Liu Y."/>
        </authorList>
    </citation>
    <scope>NUCLEOTIDE SEQUENCE</scope>
    <source>
        <strain evidence="2">6D33</strain>
    </source>
</reference>
<keyword evidence="1" id="KW-0732">Signal</keyword>
<gene>
    <name evidence="2" type="ORF">PH603_01240</name>
</gene>
<evidence type="ECO:0000313" key="2">
    <source>
        <dbReference type="EMBL" id="WCL54381.1"/>
    </source>
</evidence>
<protein>
    <submittedName>
        <fullName evidence="2">Alpha/beta hydrolase</fullName>
    </submittedName>
</protein>
<name>A0AAE9XSW1_9PROT</name>
<dbReference type="Gene3D" id="3.40.50.1820">
    <property type="entry name" value="alpha/beta hydrolase"/>
    <property type="match status" value="1"/>
</dbReference>
<dbReference type="PROSITE" id="PS51257">
    <property type="entry name" value="PROKAR_LIPOPROTEIN"/>
    <property type="match status" value="1"/>
</dbReference>
<accession>A0AAE9XSW1</accession>
<evidence type="ECO:0000313" key="3">
    <source>
        <dbReference type="Proteomes" id="UP001217500"/>
    </source>
</evidence>
<organism evidence="2 3">
    <name type="scientific">Gimibacter soli</name>
    <dbReference type="NCBI Taxonomy" id="3024400"/>
    <lineage>
        <taxon>Bacteria</taxon>
        <taxon>Pseudomonadati</taxon>
        <taxon>Pseudomonadota</taxon>
        <taxon>Alphaproteobacteria</taxon>
        <taxon>Kordiimonadales</taxon>
        <taxon>Temperatibacteraceae</taxon>
        <taxon>Gimibacter</taxon>
    </lineage>
</organism>
<evidence type="ECO:0000256" key="1">
    <source>
        <dbReference type="SAM" id="SignalP"/>
    </source>
</evidence>
<keyword evidence="3" id="KW-1185">Reference proteome</keyword>
<sequence length="541" mass="58706">MIFALSRRALLTAAVSLLAGCGPLTLQHRPEPKPRLMVVETAVAIPDSQEAAACEKAASAAPSESVGHALRLWCGGEAQAESLRYLARLAYERGKRRFRPELQIAPNIRIVTETQADATYLLAEDYGVDGTPAIGVLPGLGMPLVRQRDNSDEHFPNYPPEGMYDAVAMVADPTLDADGGLLIRLYEETEPALHRRGYADASGQAYLQLLELVAASRQQIDREIRKGLANPAGMTGHPDGIYLIEPYDPGRIPVLLIHGLKSSPLIWRDLTLGILSDSDLHARYQVWHAFYPTGVPSFYTASRLRRALNELLDRNDPAGADMPRRHMAVIGHSMGGIIARILSTDAGSALWDITFTVPPEELAVDPAHLQTWKEIMMPRREPGIGFVGFINTPHRGSAIADGVIGRIGSALISIPSEFRQIFAGESEFEAQVTPDMAPYIARRGSSSVGALSPRHPMVQKLSELPLPEGATVVSVIGVKKGADCVVDPDCTATDGVVSYESAHVAGADELVVRSGHDSFRKPETLDFVLDHLRRWPPEAGD</sequence>
<dbReference type="GO" id="GO:0016787">
    <property type="term" value="F:hydrolase activity"/>
    <property type="evidence" value="ECO:0007669"/>
    <property type="project" value="UniProtKB-KW"/>
</dbReference>
<keyword evidence="2" id="KW-0378">Hydrolase</keyword>
<dbReference type="KEGG" id="gso:PH603_01240"/>
<feature type="signal peptide" evidence="1">
    <location>
        <begin position="1"/>
        <end position="19"/>
    </location>
</feature>
<dbReference type="RefSeq" id="WP_289504100.1">
    <property type="nucleotide sequence ID" value="NZ_CP116805.1"/>
</dbReference>
<proteinExistence type="predicted"/>
<dbReference type="Proteomes" id="UP001217500">
    <property type="component" value="Chromosome"/>
</dbReference>
<dbReference type="InterPro" id="IPR029058">
    <property type="entry name" value="AB_hydrolase_fold"/>
</dbReference>